<accession>A0ABR2MF56</accession>
<dbReference type="Proteomes" id="UP001412067">
    <property type="component" value="Unassembled WGS sequence"/>
</dbReference>
<keyword evidence="2" id="KW-1185">Reference proteome</keyword>
<proteinExistence type="predicted"/>
<evidence type="ECO:0000313" key="1">
    <source>
        <dbReference type="EMBL" id="KAK8962636.1"/>
    </source>
</evidence>
<name>A0ABR2MF56_9ASPA</name>
<protein>
    <submittedName>
        <fullName evidence="1">Uncharacterized protein</fullName>
    </submittedName>
</protein>
<sequence>MPSMHPDNAQWNSDSALILCHSRLWAKSLFGNTCNMSAYCGSAIGLQISDLNSSPRIFLAAAANSKGELLRLGLNSRLFGKERRFGHNIVKKRCKLQSIMKWKHQCLWLEINNFSYQYKTTNF</sequence>
<comment type="caution">
    <text evidence="1">The sequence shown here is derived from an EMBL/GenBank/DDBJ whole genome shotgun (WGS) entry which is preliminary data.</text>
</comment>
<gene>
    <name evidence="1" type="ORF">KSP40_PGU021719</name>
</gene>
<reference evidence="1 2" key="1">
    <citation type="journal article" date="2022" name="Nat. Plants">
        <title>Genomes of leafy and leafless Platanthera orchids illuminate the evolution of mycoheterotrophy.</title>
        <authorList>
            <person name="Li M.H."/>
            <person name="Liu K.W."/>
            <person name="Li Z."/>
            <person name="Lu H.C."/>
            <person name="Ye Q.L."/>
            <person name="Zhang D."/>
            <person name="Wang J.Y."/>
            <person name="Li Y.F."/>
            <person name="Zhong Z.M."/>
            <person name="Liu X."/>
            <person name="Yu X."/>
            <person name="Liu D.K."/>
            <person name="Tu X.D."/>
            <person name="Liu B."/>
            <person name="Hao Y."/>
            <person name="Liao X.Y."/>
            <person name="Jiang Y.T."/>
            <person name="Sun W.H."/>
            <person name="Chen J."/>
            <person name="Chen Y.Q."/>
            <person name="Ai Y."/>
            <person name="Zhai J.W."/>
            <person name="Wu S.S."/>
            <person name="Zhou Z."/>
            <person name="Hsiao Y.Y."/>
            <person name="Wu W.L."/>
            <person name="Chen Y.Y."/>
            <person name="Lin Y.F."/>
            <person name="Hsu J.L."/>
            <person name="Li C.Y."/>
            <person name="Wang Z.W."/>
            <person name="Zhao X."/>
            <person name="Zhong W.Y."/>
            <person name="Ma X.K."/>
            <person name="Ma L."/>
            <person name="Huang J."/>
            <person name="Chen G.Z."/>
            <person name="Huang M.Z."/>
            <person name="Huang L."/>
            <person name="Peng D.H."/>
            <person name="Luo Y.B."/>
            <person name="Zou S.Q."/>
            <person name="Chen S.P."/>
            <person name="Lan S."/>
            <person name="Tsai W.C."/>
            <person name="Van de Peer Y."/>
            <person name="Liu Z.J."/>
        </authorList>
    </citation>
    <scope>NUCLEOTIDE SEQUENCE [LARGE SCALE GENOMIC DNA]</scope>
    <source>
        <strain evidence="1">Lor288</strain>
    </source>
</reference>
<evidence type="ECO:0000313" key="2">
    <source>
        <dbReference type="Proteomes" id="UP001412067"/>
    </source>
</evidence>
<organism evidence="1 2">
    <name type="scientific">Platanthera guangdongensis</name>
    <dbReference type="NCBI Taxonomy" id="2320717"/>
    <lineage>
        <taxon>Eukaryota</taxon>
        <taxon>Viridiplantae</taxon>
        <taxon>Streptophyta</taxon>
        <taxon>Embryophyta</taxon>
        <taxon>Tracheophyta</taxon>
        <taxon>Spermatophyta</taxon>
        <taxon>Magnoliopsida</taxon>
        <taxon>Liliopsida</taxon>
        <taxon>Asparagales</taxon>
        <taxon>Orchidaceae</taxon>
        <taxon>Orchidoideae</taxon>
        <taxon>Orchideae</taxon>
        <taxon>Orchidinae</taxon>
        <taxon>Platanthera</taxon>
    </lineage>
</organism>
<dbReference type="EMBL" id="JBBWWR010000008">
    <property type="protein sequence ID" value="KAK8962636.1"/>
    <property type="molecule type" value="Genomic_DNA"/>
</dbReference>